<dbReference type="KEGG" id="mpc:Mar181_2401"/>
<protein>
    <submittedName>
        <fullName evidence="1">Uncharacterized protein</fullName>
    </submittedName>
</protein>
<evidence type="ECO:0000313" key="1">
    <source>
        <dbReference type="EMBL" id="AEF55436.1"/>
    </source>
</evidence>
<dbReference type="HOGENOM" id="CLU_195979_1_1_6"/>
<proteinExistence type="predicted"/>
<dbReference type="EMBL" id="CP002771">
    <property type="protein sequence ID" value="AEF55436.1"/>
    <property type="molecule type" value="Genomic_DNA"/>
</dbReference>
<gene>
    <name evidence="1" type="ordered locus">Mar181_2401</name>
</gene>
<keyword evidence="2" id="KW-1185">Reference proteome</keyword>
<name>F6CW75_MARPP</name>
<dbReference type="AlphaFoldDB" id="F6CW75"/>
<evidence type="ECO:0000313" key="2">
    <source>
        <dbReference type="Proteomes" id="UP000009230"/>
    </source>
</evidence>
<sequence length="67" mass="8045">MKNLFYFVLLINLVGLQASCTTKGVYEALQDNHQNYCQQYRGQQQDDCQSTYRQSYEEYQHQWEISP</sequence>
<dbReference type="Proteomes" id="UP000009230">
    <property type="component" value="Chromosome"/>
</dbReference>
<dbReference type="STRING" id="491952.Mar181_2401"/>
<accession>F6CW75</accession>
<reference evidence="1 2" key="1">
    <citation type="journal article" date="2012" name="Stand. Genomic Sci.">
        <title>Complete genome sequence of Marinomonas posidonica type strain (IVIA-Po-181(T)).</title>
        <authorList>
            <person name="Lucas-Elio P."/>
            <person name="Goodwin L."/>
            <person name="Woyke T."/>
            <person name="Pitluck S."/>
            <person name="Nolan M."/>
            <person name="Kyrpides N.C."/>
            <person name="Detter J.C."/>
            <person name="Copeland A."/>
            <person name="Lu M."/>
            <person name="Bruce D."/>
            <person name="Detter C."/>
            <person name="Tapia R."/>
            <person name="Han S."/>
            <person name="Land M.L."/>
            <person name="Ivanova N."/>
            <person name="Mikhailova N."/>
            <person name="Johnston A.W."/>
            <person name="Sanchez-Amat A."/>
        </authorList>
    </citation>
    <scope>NUCLEOTIDE SEQUENCE [LARGE SCALE GENOMIC DNA]</scope>
    <source>
        <strain evidence="2">CECT 7376 / NCIMB 14433 / IVIA-Po-181</strain>
    </source>
</reference>
<organism evidence="1 2">
    <name type="scientific">Marinomonas posidonica (strain CECT 7376 / NCIMB 14433 / IVIA-Po-181)</name>
    <dbReference type="NCBI Taxonomy" id="491952"/>
    <lineage>
        <taxon>Bacteria</taxon>
        <taxon>Pseudomonadati</taxon>
        <taxon>Pseudomonadota</taxon>
        <taxon>Gammaproteobacteria</taxon>
        <taxon>Oceanospirillales</taxon>
        <taxon>Oceanospirillaceae</taxon>
        <taxon>Marinomonas</taxon>
    </lineage>
</organism>